<evidence type="ECO:0000256" key="1">
    <source>
        <dbReference type="SAM" id="MobiDB-lite"/>
    </source>
</evidence>
<proteinExistence type="predicted"/>
<protein>
    <submittedName>
        <fullName evidence="2">Uncharacterized protein</fullName>
    </submittedName>
</protein>
<sequence>MTRSRRGKGHRPREHGDGAPPCKLVGQLEGCAAQLYPDRVLSHQALHNSELYVTAAQTSPVPQCSAPGETTSDAVE</sequence>
<accession>A0AAV1V4H7</accession>
<feature type="compositionally biased region" description="Basic residues" evidence="1">
    <location>
        <begin position="1"/>
        <end position="13"/>
    </location>
</feature>
<dbReference type="Proteomes" id="UP001162060">
    <property type="component" value="Unassembled WGS sequence"/>
</dbReference>
<feature type="region of interest" description="Disordered" evidence="1">
    <location>
        <begin position="1"/>
        <end position="22"/>
    </location>
</feature>
<gene>
    <name evidence="2" type="ORF">PM001_LOCUS25860</name>
</gene>
<evidence type="ECO:0000313" key="2">
    <source>
        <dbReference type="EMBL" id="CAK7940710.1"/>
    </source>
</evidence>
<evidence type="ECO:0000313" key="3">
    <source>
        <dbReference type="Proteomes" id="UP001162060"/>
    </source>
</evidence>
<comment type="caution">
    <text evidence="2">The sequence shown here is derived from an EMBL/GenBank/DDBJ whole genome shotgun (WGS) entry which is preliminary data.</text>
</comment>
<name>A0AAV1V4H7_9STRA</name>
<feature type="region of interest" description="Disordered" evidence="1">
    <location>
        <begin position="57"/>
        <end position="76"/>
    </location>
</feature>
<reference evidence="2" key="1">
    <citation type="submission" date="2024-01" db="EMBL/GenBank/DDBJ databases">
        <authorList>
            <person name="Webb A."/>
        </authorList>
    </citation>
    <scope>NUCLEOTIDE SEQUENCE</scope>
    <source>
        <strain evidence="2">Pm1</strain>
    </source>
</reference>
<dbReference type="AlphaFoldDB" id="A0AAV1V4H7"/>
<dbReference type="EMBL" id="CAKLBY020000259">
    <property type="protein sequence ID" value="CAK7940710.1"/>
    <property type="molecule type" value="Genomic_DNA"/>
</dbReference>
<organism evidence="2 3">
    <name type="scientific">Peronospora matthiolae</name>
    <dbReference type="NCBI Taxonomy" id="2874970"/>
    <lineage>
        <taxon>Eukaryota</taxon>
        <taxon>Sar</taxon>
        <taxon>Stramenopiles</taxon>
        <taxon>Oomycota</taxon>
        <taxon>Peronosporomycetes</taxon>
        <taxon>Peronosporales</taxon>
        <taxon>Peronosporaceae</taxon>
        <taxon>Peronospora</taxon>
    </lineage>
</organism>